<dbReference type="Proteomes" id="UP000790377">
    <property type="component" value="Unassembled WGS sequence"/>
</dbReference>
<organism evidence="1 2">
    <name type="scientific">Hygrophoropsis aurantiaca</name>
    <dbReference type="NCBI Taxonomy" id="72124"/>
    <lineage>
        <taxon>Eukaryota</taxon>
        <taxon>Fungi</taxon>
        <taxon>Dikarya</taxon>
        <taxon>Basidiomycota</taxon>
        <taxon>Agaricomycotina</taxon>
        <taxon>Agaricomycetes</taxon>
        <taxon>Agaricomycetidae</taxon>
        <taxon>Boletales</taxon>
        <taxon>Coniophorineae</taxon>
        <taxon>Hygrophoropsidaceae</taxon>
        <taxon>Hygrophoropsis</taxon>
    </lineage>
</organism>
<name>A0ACB8ATP3_9AGAM</name>
<protein>
    <submittedName>
        <fullName evidence="1">Uncharacterized protein</fullName>
    </submittedName>
</protein>
<dbReference type="EMBL" id="MU267590">
    <property type="protein sequence ID" value="KAH7916554.1"/>
    <property type="molecule type" value="Genomic_DNA"/>
</dbReference>
<evidence type="ECO:0000313" key="2">
    <source>
        <dbReference type="Proteomes" id="UP000790377"/>
    </source>
</evidence>
<keyword evidence="2" id="KW-1185">Reference proteome</keyword>
<proteinExistence type="predicted"/>
<reference evidence="1" key="1">
    <citation type="journal article" date="2021" name="New Phytol.">
        <title>Evolutionary innovations through gain and loss of genes in the ectomycorrhizal Boletales.</title>
        <authorList>
            <person name="Wu G."/>
            <person name="Miyauchi S."/>
            <person name="Morin E."/>
            <person name="Kuo A."/>
            <person name="Drula E."/>
            <person name="Varga T."/>
            <person name="Kohler A."/>
            <person name="Feng B."/>
            <person name="Cao Y."/>
            <person name="Lipzen A."/>
            <person name="Daum C."/>
            <person name="Hundley H."/>
            <person name="Pangilinan J."/>
            <person name="Johnson J."/>
            <person name="Barry K."/>
            <person name="LaButti K."/>
            <person name="Ng V."/>
            <person name="Ahrendt S."/>
            <person name="Min B."/>
            <person name="Choi I.G."/>
            <person name="Park H."/>
            <person name="Plett J.M."/>
            <person name="Magnuson J."/>
            <person name="Spatafora J.W."/>
            <person name="Nagy L.G."/>
            <person name="Henrissat B."/>
            <person name="Grigoriev I.V."/>
            <person name="Yang Z.L."/>
            <person name="Xu J."/>
            <person name="Martin F.M."/>
        </authorList>
    </citation>
    <scope>NUCLEOTIDE SEQUENCE</scope>
    <source>
        <strain evidence="1">ATCC 28755</strain>
    </source>
</reference>
<comment type="caution">
    <text evidence="1">The sequence shown here is derived from an EMBL/GenBank/DDBJ whole genome shotgun (WGS) entry which is preliminary data.</text>
</comment>
<accession>A0ACB8ATP3</accession>
<sequence>MSLISNSDAFNHPQAEVNAFTIGGKSTSPLVTPSQLKAHLSLLREFYSLKQSVEDGEDSRIPANIRLAESSQRWTWFVSLAVDRFERWCTSLLDSDVGWNCLPPLDVVMVWHTYLLNPSWYDEDTLRLSQLRNFTKLSNELLTHLDDLDLLTTSTPTDVRVEHWRTRTSTAYHPLDAAIKSTHKSIECPGCMSTASALYIGPMGSGYIQSKFSLACPTCGYEITKEKLGLFKLAKNLALENDGTSLEYYLAGTLHTPNTVMDIKRATSRRKRVLAAIDVQTSVTPESDTRALQLMKSIERNTEGFRAVLSQHMPSKLMARILSAYTDDRIFSIDLVGAVLRQGLFIKKMHKLGWTQQSYFDSPTETALSDCVSRYHAFLDLMAEHPEAFLVPTLDIDLAWHTHQLMARNYQQDCFTLIGRYVDHSDKEEEGKLSTAFDDTYKLWQERYKLPYTHCGCSVPLPDPRKRVITKFLRFFRRRPTDTDTLLSSVPRATHPSDHDAVFTFYNKSPTRSYRARLTRKKDQRKQYAKNLRQGAVNTSAKKHQHAFSHPVSTVYDNTAGCMAISGSVVNVTTNKGQTKSLSTVCVSIFLSRSAK</sequence>
<evidence type="ECO:0000313" key="1">
    <source>
        <dbReference type="EMBL" id="KAH7916554.1"/>
    </source>
</evidence>
<gene>
    <name evidence="1" type="ORF">BJ138DRAFT_995335</name>
</gene>